<dbReference type="GO" id="GO:0045895">
    <property type="term" value="P:positive regulation of mating-type specific transcription, DNA-templated"/>
    <property type="evidence" value="ECO:0007669"/>
    <property type="project" value="InterPro"/>
</dbReference>
<comment type="similarity">
    <text evidence="5">Belongs to the MATALPHA1 family.</text>
</comment>
<evidence type="ECO:0000256" key="2">
    <source>
        <dbReference type="ARBA" id="ARBA00023125"/>
    </source>
</evidence>
<dbReference type="InterPro" id="IPR006856">
    <property type="entry name" value="MATalpha_HMGbox"/>
</dbReference>
<evidence type="ECO:0000256" key="5">
    <source>
        <dbReference type="RuleBase" id="RU003516"/>
    </source>
</evidence>
<evidence type="ECO:0000259" key="7">
    <source>
        <dbReference type="PROSITE" id="PS51325"/>
    </source>
</evidence>
<protein>
    <submittedName>
        <fullName evidence="8">MAT1-1-1</fullName>
    </submittedName>
</protein>
<feature type="compositionally biased region" description="Polar residues" evidence="6">
    <location>
        <begin position="50"/>
        <end position="70"/>
    </location>
</feature>
<evidence type="ECO:0000256" key="1">
    <source>
        <dbReference type="ARBA" id="ARBA00023015"/>
    </source>
</evidence>
<name>C7SQ97_HYPJE</name>
<dbReference type="EMBL" id="FJ599756">
    <property type="protein sequence ID" value="ACR78244.1"/>
    <property type="molecule type" value="Genomic_DNA"/>
</dbReference>
<evidence type="ECO:0000256" key="6">
    <source>
        <dbReference type="SAM" id="MobiDB-lite"/>
    </source>
</evidence>
<proteinExistence type="inferred from homology"/>
<evidence type="ECO:0000313" key="8">
    <source>
        <dbReference type="EMBL" id="ACR78244.1"/>
    </source>
</evidence>
<feature type="region of interest" description="Disordered" evidence="6">
    <location>
        <begin position="50"/>
        <end position="72"/>
    </location>
</feature>
<dbReference type="GO" id="GO:0005634">
    <property type="term" value="C:nucleus"/>
    <property type="evidence" value="ECO:0007669"/>
    <property type="project" value="UniProtKB-SubCell"/>
</dbReference>
<evidence type="ECO:0000256" key="3">
    <source>
        <dbReference type="ARBA" id="ARBA00023163"/>
    </source>
</evidence>
<keyword evidence="3 5" id="KW-0804">Transcription</keyword>
<dbReference type="AlphaFoldDB" id="C7SQ97"/>
<gene>
    <name evidence="8" type="primary">mat1-1-1</name>
</gene>
<organism evidence="8">
    <name type="scientific">Hypocrea jecorina</name>
    <name type="common">Trichoderma reesei</name>
    <dbReference type="NCBI Taxonomy" id="51453"/>
    <lineage>
        <taxon>Eukaryota</taxon>
        <taxon>Fungi</taxon>
        <taxon>Dikarya</taxon>
        <taxon>Ascomycota</taxon>
        <taxon>Pezizomycotina</taxon>
        <taxon>Sordariomycetes</taxon>
        <taxon>Hypocreomycetidae</taxon>
        <taxon>Hypocreales</taxon>
        <taxon>Hypocreaceae</taxon>
        <taxon>Trichoderma</taxon>
    </lineage>
</organism>
<dbReference type="GO" id="GO:0008301">
    <property type="term" value="F:DNA binding, bending"/>
    <property type="evidence" value="ECO:0007669"/>
    <property type="project" value="InterPro"/>
</dbReference>
<accession>C7SQ97</accession>
<sequence>MMSREELEKHLSVLRTDEILHFLRDDTLLELANTYFTSLGIGAQQNQAMKQNTSGDASSSALIPTQGAETSTDKAKRPLNAFMAFRSYYLRLFPEVQQKTASGFLTTLWNKDPYRNKWALIAKVYSFVRDQLGRDKVSLSYFLNVSCPIMKITEPSIYLSSFGWSVEDDAGSPRLFQADGASIAQPMDSDDHPNTENDLLSAIIQVGYLPDDSMNLMDRMNANSNGIMTTATSSVPVISTKEKSEFMKVVEADPFQAAKELLGGHYEEKRVAALGVKSHLVEDLNAVSHLPLQFAYPDPRQIYNYASSTAAQPYQPEMPQLDYFATMTESDTFDLDNPWDFDKMLGYKENEGDRVVIPAAGLPQPNNQYNPHNEFFYTF</sequence>
<dbReference type="PROSITE" id="PS51325">
    <property type="entry name" value="ALPHA_BOX"/>
    <property type="match status" value="1"/>
</dbReference>
<comment type="subcellular location">
    <subcellularLocation>
        <location evidence="5">Nucleus</location>
    </subcellularLocation>
</comment>
<keyword evidence="4 5" id="KW-0539">Nucleus</keyword>
<evidence type="ECO:0000256" key="4">
    <source>
        <dbReference type="ARBA" id="ARBA00023242"/>
    </source>
</evidence>
<reference evidence="8" key="1">
    <citation type="journal article" date="2009" name="Proc. Natl. Acad. Sci. U.S.A.">
        <title>Sexual development in the industrial workhorse Trichoderma reesei.</title>
        <authorList>
            <person name="Seidl V."/>
            <person name="Seibel C."/>
            <person name="Kubicek C.P."/>
            <person name="Schmoll M."/>
        </authorList>
    </citation>
    <scope>NUCLEOTIDE SEQUENCE</scope>
    <source>
        <strain evidence="8">CBS999.97</strain>
    </source>
</reference>
<keyword evidence="1 5" id="KW-0805">Transcription regulation</keyword>
<keyword evidence="2 5" id="KW-0238">DNA-binding</keyword>
<feature type="domain" description="Alpha box" evidence="7">
    <location>
        <begin position="74"/>
        <end position="129"/>
    </location>
</feature>
<dbReference type="Pfam" id="PF04769">
    <property type="entry name" value="MATalpha_HMGbox"/>
    <property type="match status" value="1"/>
</dbReference>